<reference evidence="3" key="1">
    <citation type="submission" date="2020-07" db="EMBL/GenBank/DDBJ databases">
        <authorList>
            <person name="Nieuwenhuis M."/>
            <person name="Van De Peppel L.J.J."/>
        </authorList>
    </citation>
    <scope>NUCLEOTIDE SEQUENCE</scope>
    <source>
        <strain evidence="3">AP01</strain>
        <tissue evidence="3">Mycelium</tissue>
    </source>
</reference>
<comment type="caution">
    <text evidence="3">The sequence shown here is derived from an EMBL/GenBank/DDBJ whole genome shotgun (WGS) entry which is preliminary data.</text>
</comment>
<dbReference type="SUPFAM" id="SSF51556">
    <property type="entry name" value="Metallo-dependent hydrolases"/>
    <property type="match status" value="1"/>
</dbReference>
<dbReference type="InterPro" id="IPR032466">
    <property type="entry name" value="Metal_Hydrolase"/>
</dbReference>
<sequence length="329" mass="37440">MCSGNSTPKEPQTIPSVSRDSSLLIPEARDGFFGYTEEKSLQHIEGKYLAQRRSSDAVSDTSLAGSFKHAVSLQPPYSEEQINLSATALEEEEAVLTAELHASETLINSEYASLFQSFQKCLNLRDKYMCRSLQRLGDNPKDFDGHEPSIDKDLGEPGTNEFEPWKIYPRPPPPHWHWKEKDKVVSSGETGTAEPDEFRFEDCHIPKAHGWTFRLDDTGVYQVYDDKRQEPNAGEKKPAFDIPSIKEYFVDLDFVLGVIADGPTKSFAFRRLKYLASKFDMYTLLNEFQELADMKVGSSLPSYMNSSLTRRLRPFRTGTHCEIDRILDM</sequence>
<dbReference type="EMBL" id="JABCKV010000028">
    <property type="protein sequence ID" value="KAG5645992.1"/>
    <property type="molecule type" value="Genomic_DNA"/>
</dbReference>
<dbReference type="OrthoDB" id="1723809at2759"/>
<dbReference type="GO" id="GO:0003876">
    <property type="term" value="F:AMP deaminase activity"/>
    <property type="evidence" value="ECO:0007669"/>
    <property type="project" value="InterPro"/>
</dbReference>
<comment type="similarity">
    <text evidence="1">Belongs to the metallo-dependent hydrolases superfamily. Adenosine and AMP deaminases family.</text>
</comment>
<name>A0A9P7G8G3_9AGAR</name>
<evidence type="ECO:0000256" key="2">
    <source>
        <dbReference type="SAM" id="MobiDB-lite"/>
    </source>
</evidence>
<dbReference type="GO" id="GO:0005829">
    <property type="term" value="C:cytosol"/>
    <property type="evidence" value="ECO:0007669"/>
    <property type="project" value="TreeGrafter"/>
</dbReference>
<gene>
    <name evidence="3" type="ORF">DXG03_004593</name>
</gene>
<dbReference type="GO" id="GO:0032264">
    <property type="term" value="P:IMP salvage"/>
    <property type="evidence" value="ECO:0007669"/>
    <property type="project" value="InterPro"/>
</dbReference>
<reference evidence="3" key="2">
    <citation type="submission" date="2021-10" db="EMBL/GenBank/DDBJ databases">
        <title>Phylogenomics reveals ancestral predisposition of the termite-cultivated fungus Termitomyces towards a domesticated lifestyle.</title>
        <authorList>
            <person name="Auxier B."/>
            <person name="Grum-Grzhimaylo A."/>
            <person name="Cardenas M.E."/>
            <person name="Lodge J.D."/>
            <person name="Laessoe T."/>
            <person name="Pedersen O."/>
            <person name="Smith M.E."/>
            <person name="Kuyper T.W."/>
            <person name="Franco-Molano E.A."/>
            <person name="Baroni T.J."/>
            <person name="Aanen D.K."/>
        </authorList>
    </citation>
    <scope>NUCLEOTIDE SEQUENCE</scope>
    <source>
        <strain evidence="3">AP01</strain>
        <tissue evidence="3">Mycelium</tissue>
    </source>
</reference>
<evidence type="ECO:0000313" key="4">
    <source>
        <dbReference type="Proteomes" id="UP000775547"/>
    </source>
</evidence>
<protein>
    <submittedName>
        <fullName evidence="3">Uncharacterized protein</fullName>
    </submittedName>
</protein>
<keyword evidence="4" id="KW-1185">Reference proteome</keyword>
<evidence type="ECO:0000313" key="3">
    <source>
        <dbReference type="EMBL" id="KAG5645992.1"/>
    </source>
</evidence>
<dbReference type="Proteomes" id="UP000775547">
    <property type="component" value="Unassembled WGS sequence"/>
</dbReference>
<dbReference type="PANTHER" id="PTHR11359">
    <property type="entry name" value="AMP DEAMINASE"/>
    <property type="match status" value="1"/>
</dbReference>
<evidence type="ECO:0000256" key="1">
    <source>
        <dbReference type="ARBA" id="ARBA00006676"/>
    </source>
</evidence>
<dbReference type="GO" id="GO:0046033">
    <property type="term" value="P:AMP metabolic process"/>
    <property type="evidence" value="ECO:0007669"/>
    <property type="project" value="TreeGrafter"/>
</dbReference>
<dbReference type="AlphaFoldDB" id="A0A9P7G8G3"/>
<dbReference type="Gene3D" id="3.20.20.140">
    <property type="entry name" value="Metal-dependent hydrolases"/>
    <property type="match status" value="1"/>
</dbReference>
<proteinExistence type="inferred from homology"/>
<dbReference type="Pfam" id="PF19326">
    <property type="entry name" value="AMP_deaminase"/>
    <property type="match status" value="1"/>
</dbReference>
<accession>A0A9P7G8G3</accession>
<dbReference type="InterPro" id="IPR006329">
    <property type="entry name" value="AMPD"/>
</dbReference>
<feature type="region of interest" description="Disordered" evidence="2">
    <location>
        <begin position="1"/>
        <end position="20"/>
    </location>
</feature>
<dbReference type="PANTHER" id="PTHR11359:SF0">
    <property type="entry name" value="AMP DEAMINASE"/>
    <property type="match status" value="1"/>
</dbReference>
<organism evidence="3 4">
    <name type="scientific">Asterophora parasitica</name>
    <dbReference type="NCBI Taxonomy" id="117018"/>
    <lineage>
        <taxon>Eukaryota</taxon>
        <taxon>Fungi</taxon>
        <taxon>Dikarya</taxon>
        <taxon>Basidiomycota</taxon>
        <taxon>Agaricomycotina</taxon>
        <taxon>Agaricomycetes</taxon>
        <taxon>Agaricomycetidae</taxon>
        <taxon>Agaricales</taxon>
        <taxon>Tricholomatineae</taxon>
        <taxon>Lyophyllaceae</taxon>
        <taxon>Asterophora</taxon>
    </lineage>
</organism>